<organism evidence="9 10">
    <name type="scientific">Paenibacillus beijingensis</name>
    <dbReference type="NCBI Taxonomy" id="1126833"/>
    <lineage>
        <taxon>Bacteria</taxon>
        <taxon>Bacillati</taxon>
        <taxon>Bacillota</taxon>
        <taxon>Bacilli</taxon>
        <taxon>Bacillales</taxon>
        <taxon>Paenibacillaceae</taxon>
        <taxon>Paenibacillus</taxon>
    </lineage>
</organism>
<dbReference type="Gene3D" id="1.10.3720.10">
    <property type="entry name" value="MetI-like"/>
    <property type="match status" value="1"/>
</dbReference>
<evidence type="ECO:0000256" key="3">
    <source>
        <dbReference type="ARBA" id="ARBA00022475"/>
    </source>
</evidence>
<keyword evidence="3" id="KW-1003">Cell membrane</keyword>
<protein>
    <submittedName>
        <fullName evidence="9">ABC transporter permease</fullName>
    </submittedName>
</protein>
<dbReference type="AlphaFoldDB" id="A0A0D5NGP1"/>
<evidence type="ECO:0000256" key="1">
    <source>
        <dbReference type="ARBA" id="ARBA00004651"/>
    </source>
</evidence>
<name>A0A0D5NGP1_9BACL</name>
<feature type="transmembrane region" description="Helical" evidence="7">
    <location>
        <begin position="108"/>
        <end position="135"/>
    </location>
</feature>
<comment type="similarity">
    <text evidence="7">Belongs to the binding-protein-dependent transport system permease family.</text>
</comment>
<evidence type="ECO:0000259" key="8">
    <source>
        <dbReference type="PROSITE" id="PS50928"/>
    </source>
</evidence>
<proteinExistence type="inferred from homology"/>
<dbReference type="HOGENOM" id="CLU_016047_0_0_9"/>
<feature type="transmembrane region" description="Helical" evidence="7">
    <location>
        <begin position="155"/>
        <end position="177"/>
    </location>
</feature>
<dbReference type="KEGG" id="pbj:VN24_05070"/>
<dbReference type="OrthoDB" id="9786413at2"/>
<dbReference type="SUPFAM" id="SSF161098">
    <property type="entry name" value="MetI-like"/>
    <property type="match status" value="1"/>
</dbReference>
<feature type="transmembrane region" description="Helical" evidence="7">
    <location>
        <begin position="267"/>
        <end position="284"/>
    </location>
</feature>
<evidence type="ECO:0000256" key="4">
    <source>
        <dbReference type="ARBA" id="ARBA00022692"/>
    </source>
</evidence>
<evidence type="ECO:0000313" key="10">
    <source>
        <dbReference type="Proteomes" id="UP000032633"/>
    </source>
</evidence>
<dbReference type="GO" id="GO:0005886">
    <property type="term" value="C:plasma membrane"/>
    <property type="evidence" value="ECO:0007669"/>
    <property type="project" value="UniProtKB-SubCell"/>
</dbReference>
<reference evidence="10" key="2">
    <citation type="submission" date="2015-03" db="EMBL/GenBank/DDBJ databases">
        <title>Genome sequence of Paenibacillus beijingensis strain DSM 24997T.</title>
        <authorList>
            <person name="Kwak Y."/>
            <person name="Shin J.-H."/>
        </authorList>
    </citation>
    <scope>NUCLEOTIDE SEQUENCE [LARGE SCALE GENOMIC DNA]</scope>
    <source>
        <strain evidence="10">DSM 24997</strain>
    </source>
</reference>
<evidence type="ECO:0000256" key="7">
    <source>
        <dbReference type="RuleBase" id="RU363032"/>
    </source>
</evidence>
<comment type="subcellular location">
    <subcellularLocation>
        <location evidence="1 7">Cell membrane</location>
        <topology evidence="1 7">Multi-pass membrane protein</topology>
    </subcellularLocation>
</comment>
<evidence type="ECO:0000256" key="6">
    <source>
        <dbReference type="ARBA" id="ARBA00023136"/>
    </source>
</evidence>
<dbReference type="GO" id="GO:0055085">
    <property type="term" value="P:transmembrane transport"/>
    <property type="evidence" value="ECO:0007669"/>
    <property type="project" value="InterPro"/>
</dbReference>
<dbReference type="EMBL" id="CP011058">
    <property type="protein sequence ID" value="AJY74088.1"/>
    <property type="molecule type" value="Genomic_DNA"/>
</dbReference>
<feature type="transmembrane region" description="Helical" evidence="7">
    <location>
        <begin position="12"/>
        <end position="36"/>
    </location>
</feature>
<evidence type="ECO:0000256" key="2">
    <source>
        <dbReference type="ARBA" id="ARBA00022448"/>
    </source>
</evidence>
<gene>
    <name evidence="9" type="ORF">VN24_05070</name>
</gene>
<dbReference type="PATRIC" id="fig|1126833.4.peg.1121"/>
<keyword evidence="2 7" id="KW-0813">Transport</keyword>
<reference evidence="9 10" key="1">
    <citation type="journal article" date="2015" name="J. Biotechnol.">
        <title>Complete genome sequence of Paenibacillus beijingensis 7188(T) (=DSM 24997(T)), a novel rhizobacterium from jujube garden soil.</title>
        <authorList>
            <person name="Kwak Y."/>
            <person name="Shin J.H."/>
        </authorList>
    </citation>
    <scope>NUCLEOTIDE SEQUENCE [LARGE SCALE GENOMIC DNA]</scope>
    <source>
        <strain evidence="9 10">DSM 24997</strain>
    </source>
</reference>
<feature type="transmembrane region" description="Helical" evidence="7">
    <location>
        <begin position="70"/>
        <end position="96"/>
    </location>
</feature>
<dbReference type="Pfam" id="PF00528">
    <property type="entry name" value="BPD_transp_1"/>
    <property type="match status" value="1"/>
</dbReference>
<keyword evidence="10" id="KW-1185">Reference proteome</keyword>
<dbReference type="CDD" id="cd06261">
    <property type="entry name" value="TM_PBP2"/>
    <property type="match status" value="1"/>
</dbReference>
<sequence length="292" mass="32631">MNNRTSEWAQQLLFMGPAVVLYTIVMIIPFLLSLYYSLTDWNGVSGQAGWIGFDNYYTILANDDRFIQSFWFTAKIMVVITVLTNVLGFALAYLLVQKLKLRNAYRTIFFIPNVLGGLVLGFVWKFIFTKGFAALGELTGLSFFKLAWLGTETTAFWGIVMVSVWQGIGYVMVIYIAGLSNLPGEVREAALLDGATPWHSLTRIVLPLMMPSITVCLFFTINGVFKMYDVNYSLTGGGPYNSSESVAMNIFIEAFTDNNYGLGSAKAILLFAAVVIITSIQVYWTKKREVSM</sequence>
<dbReference type="InterPro" id="IPR000515">
    <property type="entry name" value="MetI-like"/>
</dbReference>
<keyword evidence="4 7" id="KW-0812">Transmembrane</keyword>
<dbReference type="STRING" id="1126833.VN24_05070"/>
<dbReference type="InterPro" id="IPR051393">
    <property type="entry name" value="ABC_transporter_permease"/>
</dbReference>
<dbReference type="InterPro" id="IPR035906">
    <property type="entry name" value="MetI-like_sf"/>
</dbReference>
<accession>A0A0D5NGP1</accession>
<evidence type="ECO:0000256" key="5">
    <source>
        <dbReference type="ARBA" id="ARBA00022989"/>
    </source>
</evidence>
<keyword evidence="6 7" id="KW-0472">Membrane</keyword>
<dbReference type="PROSITE" id="PS50928">
    <property type="entry name" value="ABC_TM1"/>
    <property type="match status" value="1"/>
</dbReference>
<evidence type="ECO:0000313" key="9">
    <source>
        <dbReference type="EMBL" id="AJY74088.1"/>
    </source>
</evidence>
<dbReference type="RefSeq" id="WP_045669524.1">
    <property type="nucleotide sequence ID" value="NZ_CP011058.1"/>
</dbReference>
<feature type="transmembrane region" description="Helical" evidence="7">
    <location>
        <begin position="204"/>
        <end position="225"/>
    </location>
</feature>
<dbReference type="Proteomes" id="UP000032633">
    <property type="component" value="Chromosome"/>
</dbReference>
<feature type="domain" description="ABC transmembrane type-1" evidence="8">
    <location>
        <begin position="70"/>
        <end position="281"/>
    </location>
</feature>
<dbReference type="PANTHER" id="PTHR30193:SF41">
    <property type="entry name" value="DIACETYLCHITOBIOSE UPTAKE SYSTEM PERMEASE PROTEIN NGCF"/>
    <property type="match status" value="1"/>
</dbReference>
<keyword evidence="5 7" id="KW-1133">Transmembrane helix</keyword>
<dbReference type="PANTHER" id="PTHR30193">
    <property type="entry name" value="ABC TRANSPORTER PERMEASE PROTEIN"/>
    <property type="match status" value="1"/>
</dbReference>